<accession>A0AAE7NJP0</accession>
<sequence length="76" mass="8253">MSLRTTSLVLARRLASKLDGIFEDAAMLAEEARLDLSQAQLDGMLRSVVTKHLGKLERVAAAAKSFEGFDPDKGYA</sequence>
<dbReference type="EMBL" id="CP030050">
    <property type="protein sequence ID" value="QOZ66552.1"/>
    <property type="molecule type" value="Genomic_DNA"/>
</dbReference>
<name>A0AAE7NJP0_9BRAD</name>
<dbReference type="KEGG" id="barh:WN72_09325"/>
<reference evidence="1 2" key="1">
    <citation type="submission" date="2018-06" db="EMBL/GenBank/DDBJ databases">
        <title>Comparative genomics of Bradyrhizobium nodulating Arachidis hypogaea.</title>
        <authorList>
            <person name="Li Y."/>
        </authorList>
    </citation>
    <scope>NUCLEOTIDE SEQUENCE [LARGE SCALE GENOMIC DNA]</scope>
    <source>
        <strain evidence="1 2">CCBAU 051107</strain>
    </source>
</reference>
<dbReference type="AlphaFoldDB" id="A0AAE7NJP0"/>
<gene>
    <name evidence="1" type="ORF">WN72_09325</name>
</gene>
<proteinExistence type="predicted"/>
<protein>
    <submittedName>
        <fullName evidence="1">Uncharacterized protein</fullName>
    </submittedName>
</protein>
<evidence type="ECO:0000313" key="2">
    <source>
        <dbReference type="Proteomes" id="UP000594015"/>
    </source>
</evidence>
<evidence type="ECO:0000313" key="1">
    <source>
        <dbReference type="EMBL" id="QOZ66552.1"/>
    </source>
</evidence>
<organism evidence="1 2">
    <name type="scientific">Bradyrhizobium arachidis</name>
    <dbReference type="NCBI Taxonomy" id="858423"/>
    <lineage>
        <taxon>Bacteria</taxon>
        <taxon>Pseudomonadati</taxon>
        <taxon>Pseudomonadota</taxon>
        <taxon>Alphaproteobacteria</taxon>
        <taxon>Hyphomicrobiales</taxon>
        <taxon>Nitrobacteraceae</taxon>
        <taxon>Bradyrhizobium</taxon>
    </lineage>
</organism>
<dbReference type="Proteomes" id="UP000594015">
    <property type="component" value="Chromosome"/>
</dbReference>